<proteinExistence type="predicted"/>
<dbReference type="EMBL" id="JBAWTH010000024">
    <property type="protein sequence ID" value="KAL2286460.1"/>
    <property type="molecule type" value="Genomic_DNA"/>
</dbReference>
<reference evidence="1 2" key="1">
    <citation type="submission" date="2024-03" db="EMBL/GenBank/DDBJ databases">
        <title>A high-quality draft genome sequence of Diaporthe vaccinii, a causative agent of upright dieback and viscid rot disease in cranberry plants.</title>
        <authorList>
            <person name="Sarrasin M."/>
            <person name="Lang B.F."/>
            <person name="Burger G."/>
        </authorList>
    </citation>
    <scope>NUCLEOTIDE SEQUENCE [LARGE SCALE GENOMIC DNA]</scope>
    <source>
        <strain evidence="1 2">IS7</strain>
    </source>
</reference>
<name>A0ABR4EVI6_9PEZI</name>
<evidence type="ECO:0000313" key="1">
    <source>
        <dbReference type="EMBL" id="KAL2286460.1"/>
    </source>
</evidence>
<organism evidence="1 2">
    <name type="scientific">Diaporthe vaccinii</name>
    <dbReference type="NCBI Taxonomy" id="105482"/>
    <lineage>
        <taxon>Eukaryota</taxon>
        <taxon>Fungi</taxon>
        <taxon>Dikarya</taxon>
        <taxon>Ascomycota</taxon>
        <taxon>Pezizomycotina</taxon>
        <taxon>Sordariomycetes</taxon>
        <taxon>Sordariomycetidae</taxon>
        <taxon>Diaporthales</taxon>
        <taxon>Diaporthaceae</taxon>
        <taxon>Diaporthe</taxon>
        <taxon>Diaporthe eres species complex</taxon>
    </lineage>
</organism>
<protein>
    <submittedName>
        <fullName evidence="1">Uncharacterized protein</fullName>
    </submittedName>
</protein>
<gene>
    <name evidence="1" type="ORF">FJTKL_06829</name>
</gene>
<comment type="caution">
    <text evidence="1">The sequence shown here is derived from an EMBL/GenBank/DDBJ whole genome shotgun (WGS) entry which is preliminary data.</text>
</comment>
<keyword evidence="2" id="KW-1185">Reference proteome</keyword>
<dbReference type="Proteomes" id="UP001600888">
    <property type="component" value="Unassembled WGS sequence"/>
</dbReference>
<accession>A0ABR4EVI6</accession>
<evidence type="ECO:0000313" key="2">
    <source>
        <dbReference type="Proteomes" id="UP001600888"/>
    </source>
</evidence>
<sequence length="167" mass="18013">MGRFLRSKGISPNHLLIDSQGSRSRYSPGGVLPSGKVCTSNQAVLKMLPHAGRSTPSKNFTAEARPQIYSRSKEAAPVYFCWLEAPVCSVTSSLAGMVCLPLWLEEGVTGWVTVRTRPPSALVTVKVREDSSQVPSVISGREPSLTTWAPHLTGVVSPLPAWRTPNS</sequence>